<dbReference type="Pfam" id="PF00400">
    <property type="entry name" value="WD40"/>
    <property type="match status" value="3"/>
</dbReference>
<dbReference type="KEGG" id="epa:110233391"/>
<accession>A0A913WUJ0</accession>
<proteinExistence type="predicted"/>
<dbReference type="PANTHER" id="PTHR15574:SF43">
    <property type="entry name" value="DDB1- AND CUL4-ASSOCIATED FACTOR 5"/>
    <property type="match status" value="1"/>
</dbReference>
<evidence type="ECO:0008006" key="7">
    <source>
        <dbReference type="Google" id="ProtNLM"/>
    </source>
</evidence>
<dbReference type="GO" id="GO:0045717">
    <property type="term" value="P:negative regulation of fatty acid biosynthetic process"/>
    <property type="evidence" value="ECO:0007669"/>
    <property type="project" value="TreeGrafter"/>
</dbReference>
<dbReference type="PROSITE" id="PS50082">
    <property type="entry name" value="WD_REPEATS_2"/>
    <property type="match status" value="3"/>
</dbReference>
<evidence type="ECO:0000256" key="1">
    <source>
        <dbReference type="ARBA" id="ARBA00022574"/>
    </source>
</evidence>
<feature type="repeat" description="WD" evidence="3">
    <location>
        <begin position="331"/>
        <end position="363"/>
    </location>
</feature>
<dbReference type="GO" id="GO:0005737">
    <property type="term" value="C:cytoplasm"/>
    <property type="evidence" value="ECO:0007669"/>
    <property type="project" value="TreeGrafter"/>
</dbReference>
<dbReference type="GeneID" id="110233391"/>
<dbReference type="PROSITE" id="PS50294">
    <property type="entry name" value="WD_REPEATS_REGION"/>
    <property type="match status" value="2"/>
</dbReference>
<feature type="region of interest" description="Disordered" evidence="4">
    <location>
        <begin position="562"/>
        <end position="680"/>
    </location>
</feature>
<dbReference type="PROSITE" id="PS00678">
    <property type="entry name" value="WD_REPEATS_1"/>
    <property type="match status" value="1"/>
</dbReference>
<keyword evidence="2" id="KW-0677">Repeat</keyword>
<evidence type="ECO:0000313" key="6">
    <source>
        <dbReference type="Proteomes" id="UP000887567"/>
    </source>
</evidence>
<dbReference type="InterPro" id="IPR001680">
    <property type="entry name" value="WD40_rpt"/>
</dbReference>
<feature type="region of interest" description="Disordered" evidence="4">
    <location>
        <begin position="726"/>
        <end position="772"/>
    </location>
</feature>
<feature type="repeat" description="WD" evidence="3">
    <location>
        <begin position="138"/>
        <end position="180"/>
    </location>
</feature>
<evidence type="ECO:0000256" key="2">
    <source>
        <dbReference type="ARBA" id="ARBA00022737"/>
    </source>
</evidence>
<feature type="compositionally biased region" description="Basic residues" evidence="4">
    <location>
        <begin position="584"/>
        <end position="593"/>
    </location>
</feature>
<reference evidence="5" key="1">
    <citation type="submission" date="2022-11" db="UniProtKB">
        <authorList>
            <consortium name="EnsemblMetazoa"/>
        </authorList>
    </citation>
    <scope>IDENTIFICATION</scope>
</reference>
<dbReference type="InterPro" id="IPR019775">
    <property type="entry name" value="WD40_repeat_CS"/>
</dbReference>
<organism evidence="5 6">
    <name type="scientific">Exaiptasia diaphana</name>
    <name type="common">Tropical sea anemone</name>
    <name type="synonym">Aiptasia pulchella</name>
    <dbReference type="NCBI Taxonomy" id="2652724"/>
    <lineage>
        <taxon>Eukaryota</taxon>
        <taxon>Metazoa</taxon>
        <taxon>Cnidaria</taxon>
        <taxon>Anthozoa</taxon>
        <taxon>Hexacorallia</taxon>
        <taxon>Actiniaria</taxon>
        <taxon>Aiptasiidae</taxon>
        <taxon>Exaiptasia</taxon>
    </lineage>
</organism>
<dbReference type="SMART" id="SM00320">
    <property type="entry name" value="WD40"/>
    <property type="match status" value="6"/>
</dbReference>
<dbReference type="EnsemblMetazoa" id="XM_021038686.2">
    <property type="protein sequence ID" value="XP_020894345.1"/>
    <property type="gene ID" value="LOC110233391"/>
</dbReference>
<dbReference type="RefSeq" id="XP_020894345.1">
    <property type="nucleotide sequence ID" value="XM_021038686.2"/>
</dbReference>
<feature type="repeat" description="WD" evidence="3">
    <location>
        <begin position="49"/>
        <end position="84"/>
    </location>
</feature>
<dbReference type="Gene3D" id="2.130.10.10">
    <property type="entry name" value="YVTN repeat-like/Quinoprotein amine dehydrogenase"/>
    <property type="match status" value="3"/>
</dbReference>
<dbReference type="OrthoDB" id="5573735at2759"/>
<protein>
    <recommendedName>
        <fullName evidence="7">DDB1- and CUL4-associated factor 5</fullName>
    </recommendedName>
</protein>
<dbReference type="AlphaFoldDB" id="A0A913WUJ0"/>
<dbReference type="Proteomes" id="UP000887567">
    <property type="component" value="Unplaced"/>
</dbReference>
<dbReference type="PANTHER" id="PTHR15574">
    <property type="entry name" value="WD REPEAT DOMAIN-CONTAINING FAMILY"/>
    <property type="match status" value="1"/>
</dbReference>
<dbReference type="OMA" id="HEDECRI"/>
<dbReference type="InterPro" id="IPR015943">
    <property type="entry name" value="WD40/YVTN_repeat-like_dom_sf"/>
</dbReference>
<feature type="compositionally biased region" description="Basic and acidic residues" evidence="4">
    <location>
        <begin position="615"/>
        <end position="624"/>
    </location>
</feature>
<name>A0A913WUJ0_EXADI</name>
<feature type="compositionally biased region" description="Polar residues" evidence="4">
    <location>
        <begin position="599"/>
        <end position="614"/>
    </location>
</feature>
<keyword evidence="1 3" id="KW-0853">WD repeat</keyword>
<sequence length="772" mass="87532">MSRISSSLGKRKQLPCFQNTIQQNGHSSLLKSYMSARFEASHDLYRTDLRGHYGCVNAIEFSNQGGEFVVSGGDDRRVLLWNIDKTLYRKAEPVVMKGHHRSNIFCTVFDAGNRHLFSAGNDDRAMRHDILTRETLGFYFHDHPVYGLNVHPDQENIFLTACDNGKVLLWDARNASQSASQCIADYHRSIAFHAAVFNPVDPVLIATANSSKGVQLWDVRFPKRVLKEFSSTVPKVCAMGVKWNATGTLLSALCRRLPPVLYSIEQSSALVEFKHPGYNNICTMKSHCFAGDKDQYIISGSDDFNVYLWKVPTLPSRNEKLVTVDRAKMVLSGHRSIVNQVRFNPATHMVISAGVEKIIKVWSPWYLPGAKGDLHKKEQMTESRRELYSHDDYVDLVLDSGRPLTHEYEGGSVDEDPRMLAFFDTLIQREQGGWNSDSDSNLSEDDFYSNFLVQSTEASDSDSGRLSSQRVRDILEQETRDSDDSDETSQAVLRRMRRLRRAAFLRGLVRGSERQDEEEGEQHPADAQSVFIQHLTREIMREALESSSDSSDSEPTVTLAFPEELAESDNSENTITERVEFHRSRTRQGRQYRRRDSSPDNSPNTSISNENDINFTERRLRREASSSSSSEEDSHEDECRISQLHENKLIRRTLDDSERMNTATTNATSDGPSTSCYSGNSVVQENSASERCCFDTNDDHVNNGHVDNCESVMQHADPGEHRTDVQDMHPDNSVNHNGHRFDAHNSQAIKTHHTAEEQEHPSDSKHEDLFTQ</sequence>
<feature type="compositionally biased region" description="Polar residues" evidence="4">
    <location>
        <begin position="660"/>
        <end position="680"/>
    </location>
</feature>
<evidence type="ECO:0000256" key="3">
    <source>
        <dbReference type="PROSITE-ProRule" id="PRU00221"/>
    </source>
</evidence>
<evidence type="ECO:0000256" key="4">
    <source>
        <dbReference type="SAM" id="MobiDB-lite"/>
    </source>
</evidence>
<dbReference type="InterPro" id="IPR045151">
    <property type="entry name" value="DCAF8"/>
</dbReference>
<evidence type="ECO:0000313" key="5">
    <source>
        <dbReference type="EnsemblMetazoa" id="XP_020894345.1"/>
    </source>
</evidence>
<dbReference type="GO" id="GO:0080008">
    <property type="term" value="C:Cul4-RING E3 ubiquitin ligase complex"/>
    <property type="evidence" value="ECO:0007669"/>
    <property type="project" value="TreeGrafter"/>
</dbReference>
<dbReference type="InterPro" id="IPR036322">
    <property type="entry name" value="WD40_repeat_dom_sf"/>
</dbReference>
<keyword evidence="6" id="KW-1185">Reference proteome</keyword>
<feature type="compositionally biased region" description="Basic and acidic residues" evidence="4">
    <location>
        <begin position="753"/>
        <end position="772"/>
    </location>
</feature>
<feature type="compositionally biased region" description="Basic and acidic residues" evidence="4">
    <location>
        <begin position="637"/>
        <end position="659"/>
    </location>
</feature>
<dbReference type="SUPFAM" id="SSF50978">
    <property type="entry name" value="WD40 repeat-like"/>
    <property type="match status" value="1"/>
</dbReference>